<protein>
    <submittedName>
        <fullName evidence="1">Uncharacterized protein</fullName>
    </submittedName>
</protein>
<organism evidence="1">
    <name type="scientific">marine metagenome</name>
    <dbReference type="NCBI Taxonomy" id="408172"/>
    <lineage>
        <taxon>unclassified sequences</taxon>
        <taxon>metagenomes</taxon>
        <taxon>ecological metagenomes</taxon>
    </lineage>
</organism>
<sequence>MNAQSITITKFRITFYLYPISTLKSIIQVGCKWIKIAYTNLIKKCFAINHLFSIPPQ</sequence>
<reference evidence="1" key="1">
    <citation type="submission" date="2018-05" db="EMBL/GenBank/DDBJ databases">
        <authorList>
            <person name="Lanie J.A."/>
            <person name="Ng W.-L."/>
            <person name="Kazmierczak K.M."/>
            <person name="Andrzejewski T.M."/>
            <person name="Davidsen T.M."/>
            <person name="Wayne K.J."/>
            <person name="Tettelin H."/>
            <person name="Glass J.I."/>
            <person name="Rusch D."/>
            <person name="Podicherti R."/>
            <person name="Tsui H.-C.T."/>
            <person name="Winkler M.E."/>
        </authorList>
    </citation>
    <scope>NUCLEOTIDE SEQUENCE</scope>
</reference>
<proteinExistence type="predicted"/>
<accession>A0A381UG73</accession>
<name>A0A381UG73_9ZZZZ</name>
<dbReference type="AlphaFoldDB" id="A0A381UG73"/>
<gene>
    <name evidence="1" type="ORF">METZ01_LOCUS78537</name>
</gene>
<dbReference type="EMBL" id="UINC01006133">
    <property type="protein sequence ID" value="SVA25683.1"/>
    <property type="molecule type" value="Genomic_DNA"/>
</dbReference>
<evidence type="ECO:0000313" key="1">
    <source>
        <dbReference type="EMBL" id="SVA25683.1"/>
    </source>
</evidence>